<accession>A0A839K1Q9</accession>
<keyword evidence="3" id="KW-1185">Reference proteome</keyword>
<comment type="caution">
    <text evidence="2">The sequence shown here is derived from an EMBL/GenBank/DDBJ whole genome shotgun (WGS) entry which is preliminary data.</text>
</comment>
<proteinExistence type="predicted"/>
<feature type="transmembrane region" description="Helical" evidence="1">
    <location>
        <begin position="201"/>
        <end position="219"/>
    </location>
</feature>
<dbReference type="EMBL" id="JACEGA010000001">
    <property type="protein sequence ID" value="MBB2182919.1"/>
    <property type="molecule type" value="Genomic_DNA"/>
</dbReference>
<dbReference type="RefSeq" id="WP_228352607.1">
    <property type="nucleotide sequence ID" value="NZ_JACEGA010000001.1"/>
</dbReference>
<sequence length="262" mass="29606">MRNSKFILTLIKMKLSKMMVFRLSFFGAFFVDGTLFLMQLLLYQAIYSQVDTIGGWERGEMIIFIGTFSLINALNMVIFFFGTNDIGVKIKNGDLDHYLTKPVNPLLRLSLENVDPGSIPLIFASIIIILYGVNNLKIVVTPGKFIAYFLFVLLMTLLWYDLMVISRTISFFTISAVNMGLLSDTVLELCMKIPGTLFHGIYKVIFYFILPYGIMSTLPTEFIAGKLSPAGITYGCLIVVLFTAFTLWFWKLGVKNYKSASS</sequence>
<dbReference type="InterPro" id="IPR010390">
    <property type="entry name" value="ABC-2_transporter-like"/>
</dbReference>
<dbReference type="AlphaFoldDB" id="A0A839K1Q9"/>
<organism evidence="2 3">
    <name type="scientific">Variimorphobacter saccharofermentans</name>
    <dbReference type="NCBI Taxonomy" id="2755051"/>
    <lineage>
        <taxon>Bacteria</taxon>
        <taxon>Bacillati</taxon>
        <taxon>Bacillota</taxon>
        <taxon>Clostridia</taxon>
        <taxon>Lachnospirales</taxon>
        <taxon>Lachnospiraceae</taxon>
        <taxon>Variimorphobacter</taxon>
    </lineage>
</organism>
<keyword evidence="1" id="KW-0812">Transmembrane</keyword>
<evidence type="ECO:0000256" key="1">
    <source>
        <dbReference type="SAM" id="Phobius"/>
    </source>
</evidence>
<dbReference type="PANTHER" id="PTHR36833:SF1">
    <property type="entry name" value="INTEGRAL MEMBRANE TRANSPORT PROTEIN"/>
    <property type="match status" value="1"/>
</dbReference>
<evidence type="ECO:0000313" key="3">
    <source>
        <dbReference type="Proteomes" id="UP000574276"/>
    </source>
</evidence>
<feature type="transmembrane region" description="Helical" evidence="1">
    <location>
        <begin position="20"/>
        <end position="41"/>
    </location>
</feature>
<feature type="transmembrane region" description="Helical" evidence="1">
    <location>
        <begin position="145"/>
        <end position="165"/>
    </location>
</feature>
<evidence type="ECO:0000313" key="2">
    <source>
        <dbReference type="EMBL" id="MBB2182919.1"/>
    </source>
</evidence>
<feature type="transmembrane region" description="Helical" evidence="1">
    <location>
        <begin position="231"/>
        <end position="250"/>
    </location>
</feature>
<keyword evidence="1" id="KW-1133">Transmembrane helix</keyword>
<dbReference type="Pfam" id="PF06182">
    <property type="entry name" value="ABC2_membrane_6"/>
    <property type="match status" value="1"/>
</dbReference>
<dbReference type="Proteomes" id="UP000574276">
    <property type="component" value="Unassembled WGS sequence"/>
</dbReference>
<gene>
    <name evidence="2" type="ORF">H0486_08520</name>
</gene>
<reference evidence="2 3" key="1">
    <citation type="submission" date="2020-07" db="EMBL/GenBank/DDBJ databases">
        <title>Characterization and genome sequencing of isolate MD1, a novel member within the family Lachnospiraceae.</title>
        <authorList>
            <person name="Rettenmaier R."/>
            <person name="Di Bello L."/>
            <person name="Zinser C."/>
            <person name="Scheitz K."/>
            <person name="Liebl W."/>
            <person name="Zverlov V."/>
        </authorList>
    </citation>
    <scope>NUCLEOTIDE SEQUENCE [LARGE SCALE GENOMIC DNA]</scope>
    <source>
        <strain evidence="2 3">MD1</strain>
    </source>
</reference>
<name>A0A839K1Q9_9FIRM</name>
<keyword evidence="1" id="KW-0472">Membrane</keyword>
<feature type="transmembrane region" description="Helical" evidence="1">
    <location>
        <begin position="61"/>
        <end position="81"/>
    </location>
</feature>
<feature type="transmembrane region" description="Helical" evidence="1">
    <location>
        <begin position="117"/>
        <end position="133"/>
    </location>
</feature>
<dbReference type="PANTHER" id="PTHR36833">
    <property type="entry name" value="SLR0610 PROTEIN-RELATED"/>
    <property type="match status" value="1"/>
</dbReference>
<protein>
    <submittedName>
        <fullName evidence="2">ABC-2 family transporter protein</fullName>
    </submittedName>
</protein>